<dbReference type="AlphaFoldDB" id="A0A6J4TLV7"/>
<feature type="compositionally biased region" description="Low complexity" evidence="1">
    <location>
        <begin position="27"/>
        <end position="36"/>
    </location>
</feature>
<sequence length="77" mass="8480">GRPRRNRGNPRPLRRDRPRRRRDGIGRLRPPGAAGEAGAGDRALRHPARDGLLARGQPDHPPRLLRGPALRAAAPPR</sequence>
<dbReference type="EC" id="1.5.3.1" evidence="2"/>
<name>A0A6J4TLV7_9BACT</name>
<dbReference type="GO" id="GO:0008115">
    <property type="term" value="F:sarcosine oxidase activity"/>
    <property type="evidence" value="ECO:0007669"/>
    <property type="project" value="UniProtKB-EC"/>
</dbReference>
<proteinExistence type="predicted"/>
<accession>A0A6J4TLV7</accession>
<feature type="region of interest" description="Disordered" evidence="1">
    <location>
        <begin position="1"/>
        <end position="77"/>
    </location>
</feature>
<evidence type="ECO:0000256" key="1">
    <source>
        <dbReference type="SAM" id="MobiDB-lite"/>
    </source>
</evidence>
<feature type="compositionally biased region" description="Basic residues" evidence="1">
    <location>
        <begin position="1"/>
        <end position="22"/>
    </location>
</feature>
<feature type="compositionally biased region" description="Low complexity" evidence="1">
    <location>
        <begin position="64"/>
        <end position="77"/>
    </location>
</feature>
<evidence type="ECO:0000313" key="2">
    <source>
        <dbReference type="EMBL" id="CAA9526848.1"/>
    </source>
</evidence>
<protein>
    <submittedName>
        <fullName evidence="2">Sarcosine oxidase</fullName>
        <ecNumber evidence="2">1.5.3.1</ecNumber>
    </submittedName>
</protein>
<organism evidence="2">
    <name type="scientific">uncultured Thermomicrobiales bacterium</name>
    <dbReference type="NCBI Taxonomy" id="1645740"/>
    <lineage>
        <taxon>Bacteria</taxon>
        <taxon>Pseudomonadati</taxon>
        <taxon>Thermomicrobiota</taxon>
        <taxon>Thermomicrobia</taxon>
        <taxon>Thermomicrobiales</taxon>
        <taxon>environmental samples</taxon>
    </lineage>
</organism>
<keyword evidence="2" id="KW-0560">Oxidoreductase</keyword>
<feature type="non-terminal residue" evidence="2">
    <location>
        <position position="77"/>
    </location>
</feature>
<dbReference type="EMBL" id="CADCWE010000032">
    <property type="protein sequence ID" value="CAA9526848.1"/>
    <property type="molecule type" value="Genomic_DNA"/>
</dbReference>
<feature type="non-terminal residue" evidence="2">
    <location>
        <position position="1"/>
    </location>
</feature>
<reference evidence="2" key="1">
    <citation type="submission" date="2020-02" db="EMBL/GenBank/DDBJ databases">
        <authorList>
            <person name="Meier V. D."/>
        </authorList>
    </citation>
    <scope>NUCLEOTIDE SEQUENCE</scope>
    <source>
        <strain evidence="2">AVDCRST_MAG73</strain>
    </source>
</reference>
<gene>
    <name evidence="2" type="ORF">AVDCRST_MAG73-482</name>
</gene>